<dbReference type="EMBL" id="ADAS02000054">
    <property type="protein sequence ID" value="OAV93155.1"/>
    <property type="molecule type" value="Genomic_DNA"/>
</dbReference>
<name>A0A180GKK4_PUCT1</name>
<dbReference type="Proteomes" id="UP000005240">
    <property type="component" value="Unassembled WGS sequence"/>
</dbReference>
<evidence type="ECO:0000256" key="1">
    <source>
        <dbReference type="SAM" id="SignalP"/>
    </source>
</evidence>
<proteinExistence type="predicted"/>
<evidence type="ECO:0000313" key="3">
    <source>
        <dbReference type="EnsemblFungi" id="PTTG_27417-t43_1-p1"/>
    </source>
</evidence>
<feature type="signal peptide" evidence="1">
    <location>
        <begin position="1"/>
        <end position="24"/>
    </location>
</feature>
<dbReference type="EnsemblFungi" id="PTTG_27417-t43_1">
    <property type="protein sequence ID" value="PTTG_27417-t43_1-p1"/>
    <property type="gene ID" value="PTTG_27417"/>
</dbReference>
<evidence type="ECO:0000313" key="2">
    <source>
        <dbReference type="EMBL" id="OAV93155.1"/>
    </source>
</evidence>
<reference evidence="2" key="2">
    <citation type="submission" date="2016-05" db="EMBL/GenBank/DDBJ databases">
        <title>Comparative analysis highlights variable genome content of wheat rusts and divergence of the mating loci.</title>
        <authorList>
            <person name="Cuomo C.A."/>
            <person name="Bakkeren G."/>
            <person name="Szabo L."/>
            <person name="Khalil H."/>
            <person name="Joly D."/>
            <person name="Goldberg J."/>
            <person name="Young S."/>
            <person name="Zeng Q."/>
            <person name="Fellers J."/>
        </authorList>
    </citation>
    <scope>NUCLEOTIDE SEQUENCE [LARGE SCALE GENOMIC DNA]</scope>
    <source>
        <strain evidence="2">1-1 BBBD Race 1</strain>
    </source>
</reference>
<protein>
    <submittedName>
        <fullName evidence="2 3">Uncharacterized protein</fullName>
    </submittedName>
</protein>
<dbReference type="VEuPathDB" id="FungiDB:PTTG_27417"/>
<reference evidence="3 4" key="3">
    <citation type="journal article" date="2017" name="G3 (Bethesda)">
        <title>Comparative analysis highlights variable genome content of wheat rusts and divergence of the mating loci.</title>
        <authorList>
            <person name="Cuomo C.A."/>
            <person name="Bakkeren G."/>
            <person name="Khalil H.B."/>
            <person name="Panwar V."/>
            <person name="Joly D."/>
            <person name="Linning R."/>
            <person name="Sakthikumar S."/>
            <person name="Song X."/>
            <person name="Adiconis X."/>
            <person name="Fan L."/>
            <person name="Goldberg J.M."/>
            <person name="Levin J.Z."/>
            <person name="Young S."/>
            <person name="Zeng Q."/>
            <person name="Anikster Y."/>
            <person name="Bruce M."/>
            <person name="Wang M."/>
            <person name="Yin C."/>
            <person name="McCallum B."/>
            <person name="Szabo L.J."/>
            <person name="Hulbert S."/>
            <person name="Chen X."/>
            <person name="Fellers J.P."/>
        </authorList>
    </citation>
    <scope>NUCLEOTIDE SEQUENCE</scope>
    <source>
        <strain evidence="4">Isolate 1-1 / race 1 (BBBD)</strain>
        <strain evidence="3">isolate 1-1 / race 1 (BBBD)</strain>
    </source>
</reference>
<sequence length="213" mass="24046">MIIFNKILLYIALHTLAASQLTLSAPAERSILTQHVVSPEHPAGELINGHVTGETCHHEAGRLSLDEAQQGTDRGGSKRKLGSIVLESDKRQKSVLVKPEALRMPNVILWELTQKYKNYDGGDEMGMVEKMVKICNNEEDKTSIPEDHFEYARIVYAQPFLSERPLASEAPEFIDEIDSALNQLNENLRRLRIHPSEKSPRIRASEQDDPRLN</sequence>
<feature type="chain" id="PRO_5008110011" evidence="1">
    <location>
        <begin position="25"/>
        <end position="213"/>
    </location>
</feature>
<reference evidence="2" key="1">
    <citation type="submission" date="2009-11" db="EMBL/GenBank/DDBJ databases">
        <authorList>
            <consortium name="The Broad Institute Genome Sequencing Platform"/>
            <person name="Ward D."/>
            <person name="Feldgarden M."/>
            <person name="Earl A."/>
            <person name="Young S.K."/>
            <person name="Zeng Q."/>
            <person name="Koehrsen M."/>
            <person name="Alvarado L."/>
            <person name="Berlin A."/>
            <person name="Bochicchio J."/>
            <person name="Borenstein D."/>
            <person name="Chapman S.B."/>
            <person name="Chen Z."/>
            <person name="Engels R."/>
            <person name="Freedman E."/>
            <person name="Gellesch M."/>
            <person name="Goldberg J."/>
            <person name="Griggs A."/>
            <person name="Gujja S."/>
            <person name="Heilman E."/>
            <person name="Heiman D."/>
            <person name="Hepburn T."/>
            <person name="Howarth C."/>
            <person name="Jen D."/>
            <person name="Larson L."/>
            <person name="Lewis B."/>
            <person name="Mehta T."/>
            <person name="Park D."/>
            <person name="Pearson M."/>
            <person name="Roberts A."/>
            <person name="Saif S."/>
            <person name="Shea T."/>
            <person name="Shenoy N."/>
            <person name="Sisk P."/>
            <person name="Stolte C."/>
            <person name="Sykes S."/>
            <person name="Thomson T."/>
            <person name="Walk T."/>
            <person name="White J."/>
            <person name="Yandava C."/>
            <person name="Izard J."/>
            <person name="Baranova O.V."/>
            <person name="Blanton J.M."/>
            <person name="Tanner A.C."/>
            <person name="Dewhirst F.E."/>
            <person name="Haas B."/>
            <person name="Nusbaum C."/>
            <person name="Birren B."/>
        </authorList>
    </citation>
    <scope>NUCLEOTIDE SEQUENCE [LARGE SCALE GENOMIC DNA]</scope>
    <source>
        <strain evidence="2">1-1 BBBD Race 1</strain>
    </source>
</reference>
<keyword evidence="1" id="KW-0732">Signal</keyword>
<keyword evidence="4" id="KW-1185">Reference proteome</keyword>
<accession>A0A180GKK4</accession>
<gene>
    <name evidence="2" type="ORF">PTTG_27417</name>
</gene>
<reference evidence="3" key="4">
    <citation type="submission" date="2025-05" db="UniProtKB">
        <authorList>
            <consortium name="EnsemblFungi"/>
        </authorList>
    </citation>
    <scope>IDENTIFICATION</scope>
    <source>
        <strain evidence="3">isolate 1-1 / race 1 (BBBD)</strain>
    </source>
</reference>
<evidence type="ECO:0000313" key="4">
    <source>
        <dbReference type="Proteomes" id="UP000005240"/>
    </source>
</evidence>
<organism evidence="2">
    <name type="scientific">Puccinia triticina (isolate 1-1 / race 1 (BBBD))</name>
    <name type="common">Brown leaf rust fungus</name>
    <dbReference type="NCBI Taxonomy" id="630390"/>
    <lineage>
        <taxon>Eukaryota</taxon>
        <taxon>Fungi</taxon>
        <taxon>Dikarya</taxon>
        <taxon>Basidiomycota</taxon>
        <taxon>Pucciniomycotina</taxon>
        <taxon>Pucciniomycetes</taxon>
        <taxon>Pucciniales</taxon>
        <taxon>Pucciniaceae</taxon>
        <taxon>Puccinia</taxon>
    </lineage>
</organism>
<dbReference type="AlphaFoldDB" id="A0A180GKK4"/>